<dbReference type="SUPFAM" id="SSF46785">
    <property type="entry name" value="Winged helix' DNA-binding domain"/>
    <property type="match status" value="1"/>
</dbReference>
<evidence type="ECO:0000313" key="10">
    <source>
        <dbReference type="Proteomes" id="UP000799437"/>
    </source>
</evidence>
<dbReference type="Gene3D" id="1.10.10.10">
    <property type="entry name" value="Winged helix-like DNA-binding domain superfamily/Winged helix DNA-binding domain"/>
    <property type="match status" value="1"/>
</dbReference>
<sequence>MSYSGPDSNNSTMLPSRNADEERTGPSYPTSSSRPSITAYPQTLSDLPPEPSYMNTQHPNWPRSHLLSSSMSDQNAYYTFPETHNAFGASSMFHGLSQYPHIDPNGDSARPRSCSYFDVPTMSAVPSDFYIDRKPMLADQVGEVHAQHSVELGNDYSYGQGYYPNDMSQERSYHGYPCNYQAAVNSNECRGLTLDNRLSEEPKKDVAGQDKDEPYAKLIYRALIDAPDHQMVLRDIYEWFQLHTDKAQDADAKGWQNSIRHNLSMNGAFQKVDNPETGDSSKKGFLWRLTQEAINDGGVKSTTRYRSKQPQKRRGGGTLQRLASESRNTYDPRRSTRRLQSPFSSPIRPVNLTAYHSEEQSIDMPQYFADPTYYDPYTETSTPAMHQMLIKRDQQPLFTASMSVPTSNYASLPITPPLVPSYFTSDLSSNGVNLTTPATPSDMAEASCPSTPDLLSYPTGQMGAFFHLMRHPQSDQVFGSSDSGDEGPPTPEEVQGLLQLHGHIPEQDEKYYDCAPTGNT</sequence>
<feature type="compositionally biased region" description="Polar residues" evidence="7">
    <location>
        <begin position="27"/>
        <end position="45"/>
    </location>
</feature>
<evidence type="ECO:0000259" key="8">
    <source>
        <dbReference type="PROSITE" id="PS50039"/>
    </source>
</evidence>
<keyword evidence="3 6" id="KW-0238">DNA-binding</keyword>
<feature type="DNA-binding region" description="Fork-head" evidence="6">
    <location>
        <begin position="215"/>
        <end position="308"/>
    </location>
</feature>
<feature type="region of interest" description="Disordered" evidence="7">
    <location>
        <begin position="297"/>
        <end position="345"/>
    </location>
</feature>
<dbReference type="GO" id="GO:0000981">
    <property type="term" value="F:DNA-binding transcription factor activity, RNA polymerase II-specific"/>
    <property type="evidence" value="ECO:0007669"/>
    <property type="project" value="TreeGrafter"/>
</dbReference>
<dbReference type="CDD" id="cd20032">
    <property type="entry name" value="FH_FOXO"/>
    <property type="match status" value="1"/>
</dbReference>
<evidence type="ECO:0000256" key="2">
    <source>
        <dbReference type="ARBA" id="ARBA00023015"/>
    </source>
</evidence>
<dbReference type="Proteomes" id="UP000799437">
    <property type="component" value="Unassembled WGS sequence"/>
</dbReference>
<dbReference type="InterPro" id="IPR036390">
    <property type="entry name" value="WH_DNA-bd_sf"/>
</dbReference>
<dbReference type="GO" id="GO:0000978">
    <property type="term" value="F:RNA polymerase II cis-regulatory region sequence-specific DNA binding"/>
    <property type="evidence" value="ECO:0007669"/>
    <property type="project" value="TreeGrafter"/>
</dbReference>
<evidence type="ECO:0000256" key="7">
    <source>
        <dbReference type="SAM" id="MobiDB-lite"/>
    </source>
</evidence>
<dbReference type="GeneID" id="54480105"/>
<name>A0A6A6VWM2_9PEZI</name>
<evidence type="ECO:0000256" key="3">
    <source>
        <dbReference type="ARBA" id="ARBA00023125"/>
    </source>
</evidence>
<dbReference type="RefSeq" id="XP_033597443.1">
    <property type="nucleotide sequence ID" value="XM_033739051.1"/>
</dbReference>
<dbReference type="InterPro" id="IPR030456">
    <property type="entry name" value="TF_fork_head_CS_2"/>
</dbReference>
<evidence type="ECO:0000313" key="9">
    <source>
        <dbReference type="EMBL" id="KAF2754992.1"/>
    </source>
</evidence>
<feature type="region of interest" description="Disordered" evidence="7">
    <location>
        <begin position="474"/>
        <end position="494"/>
    </location>
</feature>
<organism evidence="9 10">
    <name type="scientific">Pseudovirgaria hyperparasitica</name>
    <dbReference type="NCBI Taxonomy" id="470096"/>
    <lineage>
        <taxon>Eukaryota</taxon>
        <taxon>Fungi</taxon>
        <taxon>Dikarya</taxon>
        <taxon>Ascomycota</taxon>
        <taxon>Pezizomycotina</taxon>
        <taxon>Dothideomycetes</taxon>
        <taxon>Dothideomycetes incertae sedis</taxon>
        <taxon>Acrospermales</taxon>
        <taxon>Acrospermaceae</taxon>
        <taxon>Pseudovirgaria</taxon>
    </lineage>
</organism>
<protein>
    <recommendedName>
        <fullName evidence="8">Fork-head domain-containing protein</fullName>
    </recommendedName>
</protein>
<dbReference type="InterPro" id="IPR001766">
    <property type="entry name" value="Fork_head_dom"/>
</dbReference>
<dbReference type="PANTHER" id="PTHR45881">
    <property type="entry name" value="CHECKPOINT SUPPRESSOR 1-LIKE, ISOFORM A-RELATED"/>
    <property type="match status" value="1"/>
</dbReference>
<evidence type="ECO:0000256" key="4">
    <source>
        <dbReference type="ARBA" id="ARBA00023163"/>
    </source>
</evidence>
<evidence type="ECO:0000256" key="1">
    <source>
        <dbReference type="ARBA" id="ARBA00004123"/>
    </source>
</evidence>
<dbReference type="PANTHER" id="PTHR45881:SF5">
    <property type="entry name" value="FORK-HEAD DOMAIN-CONTAINING PROTEIN"/>
    <property type="match status" value="1"/>
</dbReference>
<proteinExistence type="predicted"/>
<dbReference type="InterPro" id="IPR036388">
    <property type="entry name" value="WH-like_DNA-bd_sf"/>
</dbReference>
<feature type="compositionally biased region" description="Polar residues" evidence="7">
    <location>
        <begin position="1"/>
        <end position="15"/>
    </location>
</feature>
<dbReference type="OrthoDB" id="5954824at2759"/>
<dbReference type="PROSITE" id="PS00658">
    <property type="entry name" value="FORK_HEAD_2"/>
    <property type="match status" value="1"/>
</dbReference>
<comment type="subcellular location">
    <subcellularLocation>
        <location evidence="1 6">Nucleus</location>
    </subcellularLocation>
</comment>
<keyword evidence="2" id="KW-0805">Transcription regulation</keyword>
<dbReference type="AlphaFoldDB" id="A0A6A6VWM2"/>
<evidence type="ECO:0000256" key="6">
    <source>
        <dbReference type="PROSITE-ProRule" id="PRU00089"/>
    </source>
</evidence>
<keyword evidence="4" id="KW-0804">Transcription</keyword>
<reference evidence="9" key="1">
    <citation type="journal article" date="2020" name="Stud. Mycol.">
        <title>101 Dothideomycetes genomes: a test case for predicting lifestyles and emergence of pathogens.</title>
        <authorList>
            <person name="Haridas S."/>
            <person name="Albert R."/>
            <person name="Binder M."/>
            <person name="Bloem J."/>
            <person name="Labutti K."/>
            <person name="Salamov A."/>
            <person name="Andreopoulos B."/>
            <person name="Baker S."/>
            <person name="Barry K."/>
            <person name="Bills G."/>
            <person name="Bluhm B."/>
            <person name="Cannon C."/>
            <person name="Castanera R."/>
            <person name="Culley D."/>
            <person name="Daum C."/>
            <person name="Ezra D."/>
            <person name="Gonzalez J."/>
            <person name="Henrissat B."/>
            <person name="Kuo A."/>
            <person name="Liang C."/>
            <person name="Lipzen A."/>
            <person name="Lutzoni F."/>
            <person name="Magnuson J."/>
            <person name="Mondo S."/>
            <person name="Nolan M."/>
            <person name="Ohm R."/>
            <person name="Pangilinan J."/>
            <person name="Park H.-J."/>
            <person name="Ramirez L."/>
            <person name="Alfaro M."/>
            <person name="Sun H."/>
            <person name="Tritt A."/>
            <person name="Yoshinaga Y."/>
            <person name="Zwiers L.-H."/>
            <person name="Turgeon B."/>
            <person name="Goodwin S."/>
            <person name="Spatafora J."/>
            <person name="Crous P."/>
            <person name="Grigoriev I."/>
        </authorList>
    </citation>
    <scope>NUCLEOTIDE SEQUENCE</scope>
    <source>
        <strain evidence="9">CBS 121739</strain>
    </source>
</reference>
<accession>A0A6A6VWM2</accession>
<dbReference type="GO" id="GO:0005634">
    <property type="term" value="C:nucleus"/>
    <property type="evidence" value="ECO:0007669"/>
    <property type="project" value="UniProtKB-SubCell"/>
</dbReference>
<dbReference type="PROSITE" id="PS50039">
    <property type="entry name" value="FORK_HEAD_3"/>
    <property type="match status" value="1"/>
</dbReference>
<gene>
    <name evidence="9" type="ORF">EJ05DRAFT_118443</name>
</gene>
<keyword evidence="10" id="KW-1185">Reference proteome</keyword>
<feature type="compositionally biased region" description="Basic residues" evidence="7">
    <location>
        <begin position="303"/>
        <end position="315"/>
    </location>
</feature>
<keyword evidence="5 6" id="KW-0539">Nucleus</keyword>
<evidence type="ECO:0000256" key="5">
    <source>
        <dbReference type="ARBA" id="ARBA00023242"/>
    </source>
</evidence>
<feature type="domain" description="Fork-head" evidence="8">
    <location>
        <begin position="215"/>
        <end position="308"/>
    </location>
</feature>
<feature type="region of interest" description="Disordered" evidence="7">
    <location>
        <begin position="1"/>
        <end position="67"/>
    </location>
</feature>
<dbReference type="EMBL" id="ML996578">
    <property type="protein sequence ID" value="KAF2754992.1"/>
    <property type="molecule type" value="Genomic_DNA"/>
</dbReference>
<dbReference type="Pfam" id="PF00250">
    <property type="entry name" value="Forkhead"/>
    <property type="match status" value="1"/>
</dbReference>
<dbReference type="SMART" id="SM00339">
    <property type="entry name" value="FH"/>
    <property type="match status" value="1"/>
</dbReference>